<reference evidence="9 10" key="1">
    <citation type="submission" date="2019-01" db="EMBL/GenBank/DDBJ databases">
        <title>A draft genome assembly of the solar-powered sea slug Elysia chlorotica.</title>
        <authorList>
            <person name="Cai H."/>
            <person name="Li Q."/>
            <person name="Fang X."/>
            <person name="Li J."/>
            <person name="Curtis N.E."/>
            <person name="Altenburger A."/>
            <person name="Shibata T."/>
            <person name="Feng M."/>
            <person name="Maeda T."/>
            <person name="Schwartz J.A."/>
            <person name="Shigenobu S."/>
            <person name="Lundholm N."/>
            <person name="Nishiyama T."/>
            <person name="Yang H."/>
            <person name="Hasebe M."/>
            <person name="Li S."/>
            <person name="Pierce S.K."/>
            <person name="Wang J."/>
        </authorList>
    </citation>
    <scope>NUCLEOTIDE SEQUENCE [LARGE SCALE GENOMIC DNA]</scope>
    <source>
        <strain evidence="9">EC2010</strain>
        <tissue evidence="9">Whole organism of an adult</tissue>
    </source>
</reference>
<feature type="domain" description="Polycystin cation channel PKD1/PKD2" evidence="7">
    <location>
        <begin position="125"/>
        <end position="340"/>
    </location>
</feature>
<dbReference type="PANTHER" id="PTHR10877:SF194">
    <property type="entry name" value="LOCATION OF VULVA DEFECTIVE 1"/>
    <property type="match status" value="1"/>
</dbReference>
<evidence type="ECO:0000256" key="5">
    <source>
        <dbReference type="ARBA" id="ARBA00023136"/>
    </source>
</evidence>
<dbReference type="OrthoDB" id="6155608at2759"/>
<dbReference type="STRING" id="188477.A0A3S1BA87"/>
<keyword evidence="5 6" id="KW-0472">Membrane</keyword>
<feature type="transmembrane region" description="Helical" evidence="6">
    <location>
        <begin position="313"/>
        <end position="334"/>
    </location>
</feature>
<proteinExistence type="inferred from homology"/>
<dbReference type="InterPro" id="IPR046791">
    <property type="entry name" value="Polycystin_dom"/>
</dbReference>
<evidence type="ECO:0000313" key="10">
    <source>
        <dbReference type="Proteomes" id="UP000271974"/>
    </source>
</evidence>
<name>A0A3S1BA87_ELYCH</name>
<feature type="transmembrane region" description="Helical" evidence="6">
    <location>
        <begin position="253"/>
        <end position="272"/>
    </location>
</feature>
<dbReference type="GO" id="GO:0005262">
    <property type="term" value="F:calcium channel activity"/>
    <property type="evidence" value="ECO:0007669"/>
    <property type="project" value="TreeGrafter"/>
</dbReference>
<sequence>METRNFLKHWRFPVTWKTKDPYIFTPDSFTHFHRIDDLPLSGYKKVVYVENSTFSKDISVIKNSFWIDQHTRFIVVDFSVLNLNSKIASSIHIRFDFHRSAPYWHTNSFHFVYALTGNNYYYIAIVFVSFAVLSTYNGVKQLLLAYKMGPLRYLRYPDSYVEVIKMLLSAINCYAFLKKEALKTELLQELKYSYLIRGSYEFVDFFGMALFDYWFFATGGILAFLCIFQMLYMLSKIRRLTIFMSLTIKTVKLFYMPLLVGVAFTFLSSILFGSTTGQFSSFGLSYLMVNQYYVKPINIYADLTANHPYTGPWFYFVMGMTISIFMFNMFIAFLNEAYSAIQNQ</sequence>
<evidence type="ECO:0000256" key="1">
    <source>
        <dbReference type="ARBA" id="ARBA00004141"/>
    </source>
</evidence>
<keyword evidence="10" id="KW-1185">Reference proteome</keyword>
<keyword evidence="3 6" id="KW-0812">Transmembrane</keyword>
<evidence type="ECO:0000256" key="3">
    <source>
        <dbReference type="ARBA" id="ARBA00022692"/>
    </source>
</evidence>
<evidence type="ECO:0000256" key="2">
    <source>
        <dbReference type="ARBA" id="ARBA00007200"/>
    </source>
</evidence>
<dbReference type="GO" id="GO:0016020">
    <property type="term" value="C:membrane"/>
    <property type="evidence" value="ECO:0007669"/>
    <property type="project" value="UniProtKB-SubCell"/>
</dbReference>
<accession>A0A3S1BA87</accession>
<dbReference type="Pfam" id="PF20519">
    <property type="entry name" value="Polycystin_dom"/>
    <property type="match status" value="1"/>
</dbReference>
<evidence type="ECO:0000313" key="9">
    <source>
        <dbReference type="EMBL" id="RUS75766.1"/>
    </source>
</evidence>
<feature type="domain" description="Polycystin" evidence="8">
    <location>
        <begin position="3"/>
        <end position="99"/>
    </location>
</feature>
<comment type="similarity">
    <text evidence="2">Belongs to the polycystin family.</text>
</comment>
<evidence type="ECO:0000256" key="6">
    <source>
        <dbReference type="SAM" id="Phobius"/>
    </source>
</evidence>
<gene>
    <name evidence="9" type="ORF">EGW08_016471</name>
</gene>
<organism evidence="9 10">
    <name type="scientific">Elysia chlorotica</name>
    <name type="common">Eastern emerald elysia</name>
    <name type="synonym">Sea slug</name>
    <dbReference type="NCBI Taxonomy" id="188477"/>
    <lineage>
        <taxon>Eukaryota</taxon>
        <taxon>Metazoa</taxon>
        <taxon>Spiralia</taxon>
        <taxon>Lophotrochozoa</taxon>
        <taxon>Mollusca</taxon>
        <taxon>Gastropoda</taxon>
        <taxon>Heterobranchia</taxon>
        <taxon>Euthyneura</taxon>
        <taxon>Panpulmonata</taxon>
        <taxon>Sacoglossa</taxon>
        <taxon>Placobranchoidea</taxon>
        <taxon>Plakobranchidae</taxon>
        <taxon>Elysia</taxon>
    </lineage>
</organism>
<protein>
    <submittedName>
        <fullName evidence="9">Uncharacterized protein</fullName>
    </submittedName>
</protein>
<dbReference type="AlphaFoldDB" id="A0A3S1BA87"/>
<dbReference type="Proteomes" id="UP000271974">
    <property type="component" value="Unassembled WGS sequence"/>
</dbReference>
<dbReference type="InterPro" id="IPR051223">
    <property type="entry name" value="Polycystin"/>
</dbReference>
<feature type="non-terminal residue" evidence="9">
    <location>
        <position position="344"/>
    </location>
</feature>
<comment type="subcellular location">
    <subcellularLocation>
        <location evidence="1">Membrane</location>
        <topology evidence="1">Multi-pass membrane protein</topology>
    </subcellularLocation>
</comment>
<evidence type="ECO:0000259" key="8">
    <source>
        <dbReference type="Pfam" id="PF20519"/>
    </source>
</evidence>
<dbReference type="InterPro" id="IPR013122">
    <property type="entry name" value="PKD1_2_channel"/>
</dbReference>
<evidence type="ECO:0000259" key="7">
    <source>
        <dbReference type="Pfam" id="PF08016"/>
    </source>
</evidence>
<dbReference type="Pfam" id="PF08016">
    <property type="entry name" value="PKD_channel"/>
    <property type="match status" value="1"/>
</dbReference>
<dbReference type="PANTHER" id="PTHR10877">
    <property type="entry name" value="POLYCYSTIN FAMILY MEMBER"/>
    <property type="match status" value="1"/>
</dbReference>
<dbReference type="GO" id="GO:0050982">
    <property type="term" value="P:detection of mechanical stimulus"/>
    <property type="evidence" value="ECO:0007669"/>
    <property type="project" value="TreeGrafter"/>
</dbReference>
<dbReference type="EMBL" id="RQTK01000713">
    <property type="protein sequence ID" value="RUS75766.1"/>
    <property type="molecule type" value="Genomic_DNA"/>
</dbReference>
<feature type="transmembrane region" description="Helical" evidence="6">
    <location>
        <begin position="213"/>
        <end position="232"/>
    </location>
</feature>
<feature type="transmembrane region" description="Helical" evidence="6">
    <location>
        <begin position="120"/>
        <end position="139"/>
    </location>
</feature>
<evidence type="ECO:0000256" key="4">
    <source>
        <dbReference type="ARBA" id="ARBA00022989"/>
    </source>
</evidence>
<comment type="caution">
    <text evidence="9">The sequence shown here is derived from an EMBL/GenBank/DDBJ whole genome shotgun (WGS) entry which is preliminary data.</text>
</comment>
<keyword evidence="4 6" id="KW-1133">Transmembrane helix</keyword>